<dbReference type="SUPFAM" id="SSF50952">
    <property type="entry name" value="Soluble quinoprotein glucose dehydrogenase"/>
    <property type="match status" value="1"/>
</dbReference>
<feature type="domain" description="Orc1-like AAA ATPase" evidence="4">
    <location>
        <begin position="381"/>
        <end position="507"/>
    </location>
</feature>
<dbReference type="PANTHER" id="PTHR19871:SF14">
    <property type="entry name" value="DUF4062 DOMAIN-CONTAINING PROTEIN"/>
    <property type="match status" value="1"/>
</dbReference>
<feature type="compositionally biased region" description="Polar residues" evidence="3">
    <location>
        <begin position="1773"/>
        <end position="1791"/>
    </location>
</feature>
<dbReference type="InterPro" id="IPR011044">
    <property type="entry name" value="Quino_amine_DH_bsu"/>
</dbReference>
<gene>
    <name evidence="6" type="ORF">CUNI_LOCUS3301</name>
</gene>
<dbReference type="SUPFAM" id="SSF52540">
    <property type="entry name" value="P-loop containing nucleoside triphosphate hydrolases"/>
    <property type="match status" value="1"/>
</dbReference>
<evidence type="ECO:0000259" key="4">
    <source>
        <dbReference type="Pfam" id="PF13191"/>
    </source>
</evidence>
<proteinExistence type="predicted"/>
<dbReference type="SUPFAM" id="SSF50969">
    <property type="entry name" value="YVTN repeat-like/Quinoprotein amine dehydrogenase"/>
    <property type="match status" value="1"/>
</dbReference>
<reference evidence="6" key="1">
    <citation type="submission" date="2021-04" db="EMBL/GenBank/DDBJ databases">
        <authorList>
            <consortium name="Molecular Ecology Group"/>
        </authorList>
    </citation>
    <scope>NUCLEOTIDE SEQUENCE</scope>
</reference>
<dbReference type="InterPro" id="IPR011041">
    <property type="entry name" value="Quinoprot_gluc/sorb_DH_b-prop"/>
</dbReference>
<feature type="compositionally biased region" description="Polar residues" evidence="3">
    <location>
        <begin position="1711"/>
        <end position="1731"/>
    </location>
</feature>
<dbReference type="Gene3D" id="2.130.10.10">
    <property type="entry name" value="YVTN repeat-like/Quinoprotein amine dehydrogenase"/>
    <property type="match status" value="2"/>
</dbReference>
<dbReference type="InterPro" id="IPR052752">
    <property type="entry name" value="NACHT-WD_repeat"/>
</dbReference>
<keyword evidence="2" id="KW-0677">Repeat</keyword>
<evidence type="ECO:0000313" key="6">
    <source>
        <dbReference type="EMBL" id="CAG5117743.1"/>
    </source>
</evidence>
<name>A0A8S3YKY0_9EUPU</name>
<dbReference type="InterPro" id="IPR041664">
    <property type="entry name" value="AAA_16"/>
</dbReference>
<comment type="caution">
    <text evidence="6">The sequence shown here is derived from an EMBL/GenBank/DDBJ whole genome shotgun (WGS) entry which is preliminary data.</text>
</comment>
<evidence type="ECO:0008006" key="8">
    <source>
        <dbReference type="Google" id="ProtNLM"/>
    </source>
</evidence>
<feature type="compositionally biased region" description="Basic and acidic residues" evidence="3">
    <location>
        <begin position="1697"/>
        <end position="1710"/>
    </location>
</feature>
<evidence type="ECO:0000259" key="5">
    <source>
        <dbReference type="Pfam" id="PF25469"/>
    </source>
</evidence>
<dbReference type="OrthoDB" id="2325716at2759"/>
<sequence length="1835" mass="207055">MADQMSDKYRNLLAGRLSRDDIPTARAKMIRMYFCSAGTDCMTERDCFLKTVYPGLRDYCKKKYGLEFQVVDLNWGLPPDSMDDQLDLTPVRSREIHKCLTLSAGPDFIVFLGQKYGGRFLPAVIIARQFDAILGALTAHKGRASRNAPVLGRCYRLDENNLPPVYVLQHKNILVPEFCDNKEEVRISAQKTWVALQAELRRLLQRGAELAFLDGTMDQESRDRFFLSDLEHEIMQGVELDQDPGRHWVLITRDIQDLKNYTQDTRTFRFTELRFDAKNDRYQLDSDCANLLVKLKNRLQGLVPEASTIHHEVLWRYENVIDAFHHQEYLEALCGQLYSTCWRLIDDGLEVPDNEVPRAWQEVSQHWSHCRYLASNFCNQETLLTKLKEYVTGALATPLVVYGASGTGKSKVVSKLAAEMEDSLAGDYVLLLRYISPTFSSTDIRHLLMGLCAQLATVMGIHPSSRPSEMRDLVNYFTHLLTLTPADCRLVIILDGLEQLLPDHGALTLTWIPLELPANVKLILTVQQPAHGLLDRLRLELLPDRPESFLEISAIGVDGCDQIFNDMLLAMNRSLTPEQKKVFRDSIERQPHPLYVELLVNIGKEIPSYMDAESIQLPGSCEDGIERFLDRLEGKHGRLLGSRACAYLVASSTGLSDCEMQDILSLDEDVLNEVFRDFHPLIRRLPCVKWLSLKQDMDPFLVHRDSDDVTVAAWKHESFDSVVTRRYLSDTDVSRLVHCNIADYFLGTWSDHPKPAILLHSDQQLPPCVETNRKVPRQPHTYVDDQSGAVKFNRRMYEQVPRHLGLAGRYQELDLLVCFNYEWLYNKIQALSLQSVLADLALSPSEEARLVAQVLQISESDIETDTNNLPTLMTGHLLPYLASHPNIRQLIQQCDTNGTQHCALVPNFPFPDVAGTCLQFVLKCPTVMHQFRLLDDDRQLVCKQRDDLYVHRFDLDTGDHKAAVLTSAGELYSTPNGKYFIIIHQAESGEFIQQIILMNHIESKSALYKKGPLCLSDDRLCAVVTMTQSVLCVCEIPSGNVLSIIPLDGKSHVCSMTPDSNYVFCNSNNFLLAFDVYRHTHLLTVALASQPTHLVFSQDGLRAFIGSHGDAKITVMHLDGETVDMTYRLAFDDKMPGDVICNLTVSPDDSCLLFRGHKHLLVYHRGFEKLIAIFKKPEDIPEDYRLPHSHPVELRFTQASFSADSKFVLASIFRNVYVWQISDGCLSSVIKGPVGLMTSMLVSRSRGQVVTHTQSSQEIQVWRPGQTRQQVLTPDRLTDAISEFLVTADTSLVFVKCLDSDAVAVIAMDTGCLLDLLTHDTHVQDLAISPDGGWALVATSPRVKGTAFRLWNMTERHVVMEMGDVFGYCVGMNSSPYMIVVAQKDSTFRSPYHVCVIDVSKSQYQLCEYPCAEVTVVRSKPFVTHSDQYLIIHSSVDRESGEATVSRPCLYIGHVDSQMSVSAWDATNMEFEDHLQDIMEVRPCRHQHGNMVAAIFSCVDHYRPGSTDSRSGGEAGQTYGFFLLDVSIGSLTLLCIPFPKPSYGFKAHPLIFSSDFSMCLDEMSNIFHTPSGEFIGQVPCHVVPPRAFALRGSVVVYYLGSTLRLVHVTTGQVMANCEVKATICHAHVCPDERTLLVGCEDGTVLAFTVLDPDNEDVALVVKNIPSRKVASPRMAKLSSERSWDKTVPSSARYQPLPDHRQSWPDHRQISPEDTQASEGQRQSLLDHTQTSPDHRQTSPDHRQTSPDHRQSPPDHRQNSPDHRQSLPDHRQTSPDYRQTSPDQRQSLPEDTQASEDHRHHSPDHRQPSPDHRQPSPEDIPALEAPRQPSSSPDRM</sequence>
<accession>A0A8S3YKY0</accession>
<dbReference type="InterPro" id="IPR027417">
    <property type="entry name" value="P-loop_NTPase"/>
</dbReference>
<keyword evidence="7" id="KW-1185">Reference proteome</keyword>
<keyword evidence="1" id="KW-0853">WD repeat</keyword>
<feature type="compositionally biased region" description="Basic and acidic residues" evidence="3">
    <location>
        <begin position="1794"/>
        <end position="1815"/>
    </location>
</feature>
<dbReference type="InterPro" id="IPR057588">
    <property type="entry name" value="NWD1/2-like_WH"/>
</dbReference>
<protein>
    <recommendedName>
        <fullName evidence="8">NACHT domain-containing protein</fullName>
    </recommendedName>
</protein>
<evidence type="ECO:0000256" key="1">
    <source>
        <dbReference type="ARBA" id="ARBA00022574"/>
    </source>
</evidence>
<evidence type="ECO:0000256" key="3">
    <source>
        <dbReference type="SAM" id="MobiDB-lite"/>
    </source>
</evidence>
<evidence type="ECO:0000256" key="2">
    <source>
        <dbReference type="ARBA" id="ARBA00022737"/>
    </source>
</evidence>
<dbReference type="Gene3D" id="3.40.50.300">
    <property type="entry name" value="P-loop containing nucleotide triphosphate hydrolases"/>
    <property type="match status" value="1"/>
</dbReference>
<dbReference type="InterPro" id="IPR015943">
    <property type="entry name" value="WD40/YVTN_repeat-like_dom_sf"/>
</dbReference>
<evidence type="ECO:0000313" key="7">
    <source>
        <dbReference type="Proteomes" id="UP000678393"/>
    </source>
</evidence>
<dbReference type="Pfam" id="PF25469">
    <property type="entry name" value="WHD_NWD1"/>
    <property type="match status" value="1"/>
</dbReference>
<feature type="region of interest" description="Disordered" evidence="3">
    <location>
        <begin position="1668"/>
        <end position="1835"/>
    </location>
</feature>
<organism evidence="6 7">
    <name type="scientific">Candidula unifasciata</name>
    <dbReference type="NCBI Taxonomy" id="100452"/>
    <lineage>
        <taxon>Eukaryota</taxon>
        <taxon>Metazoa</taxon>
        <taxon>Spiralia</taxon>
        <taxon>Lophotrochozoa</taxon>
        <taxon>Mollusca</taxon>
        <taxon>Gastropoda</taxon>
        <taxon>Heterobranchia</taxon>
        <taxon>Euthyneura</taxon>
        <taxon>Panpulmonata</taxon>
        <taxon>Eupulmonata</taxon>
        <taxon>Stylommatophora</taxon>
        <taxon>Helicina</taxon>
        <taxon>Helicoidea</taxon>
        <taxon>Geomitridae</taxon>
        <taxon>Candidula</taxon>
    </lineage>
</organism>
<feature type="compositionally biased region" description="Basic and acidic residues" evidence="3">
    <location>
        <begin position="1732"/>
        <end position="1772"/>
    </location>
</feature>
<feature type="domain" description="NWD1/2-like winged helix-turn-helix" evidence="5">
    <location>
        <begin position="620"/>
        <end position="731"/>
    </location>
</feature>
<dbReference type="Pfam" id="PF13191">
    <property type="entry name" value="AAA_16"/>
    <property type="match status" value="1"/>
</dbReference>
<dbReference type="PANTHER" id="PTHR19871">
    <property type="entry name" value="BETA TRANSDUCIN-RELATED PROTEIN"/>
    <property type="match status" value="1"/>
</dbReference>
<dbReference type="EMBL" id="CAJHNH020000447">
    <property type="protein sequence ID" value="CAG5117743.1"/>
    <property type="molecule type" value="Genomic_DNA"/>
</dbReference>
<dbReference type="Proteomes" id="UP000678393">
    <property type="component" value="Unassembled WGS sequence"/>
</dbReference>